<name>A0A8S4AN57_9TELE</name>
<evidence type="ECO:0000256" key="2">
    <source>
        <dbReference type="SAM" id="Phobius"/>
    </source>
</evidence>
<dbReference type="Proteomes" id="UP000677803">
    <property type="component" value="Unassembled WGS sequence"/>
</dbReference>
<accession>A0A8S4AN57</accession>
<feature type="transmembrane region" description="Helical" evidence="2">
    <location>
        <begin position="41"/>
        <end position="58"/>
    </location>
</feature>
<feature type="region of interest" description="Disordered" evidence="1">
    <location>
        <begin position="66"/>
        <end position="232"/>
    </location>
</feature>
<evidence type="ECO:0000313" key="4">
    <source>
        <dbReference type="Proteomes" id="UP000677803"/>
    </source>
</evidence>
<reference evidence="3" key="1">
    <citation type="submission" date="2021-05" db="EMBL/GenBank/DDBJ databases">
        <authorList>
            <person name="Tigano A."/>
        </authorList>
    </citation>
    <scope>NUCLEOTIDE SEQUENCE</scope>
</reference>
<gene>
    <name evidence="3" type="ORF">MMEN_LOCUS4614</name>
</gene>
<evidence type="ECO:0000313" key="3">
    <source>
        <dbReference type="EMBL" id="CAG5867822.1"/>
    </source>
</evidence>
<comment type="caution">
    <text evidence="3">The sequence shown here is derived from an EMBL/GenBank/DDBJ whole genome shotgun (WGS) entry which is preliminary data.</text>
</comment>
<feature type="compositionally biased region" description="Basic and acidic residues" evidence="1">
    <location>
        <begin position="169"/>
        <end position="216"/>
    </location>
</feature>
<protein>
    <submittedName>
        <fullName evidence="3">(Atlantic silverside) hypothetical protein</fullName>
    </submittedName>
</protein>
<proteinExistence type="predicted"/>
<evidence type="ECO:0000256" key="1">
    <source>
        <dbReference type="SAM" id="MobiDB-lite"/>
    </source>
</evidence>
<dbReference type="OrthoDB" id="7471102at2759"/>
<keyword evidence="2" id="KW-0812">Transmembrane</keyword>
<dbReference type="EMBL" id="CAJRST010003447">
    <property type="protein sequence ID" value="CAG5867822.1"/>
    <property type="molecule type" value="Genomic_DNA"/>
</dbReference>
<keyword evidence="4" id="KW-1185">Reference proteome</keyword>
<keyword evidence="2" id="KW-0472">Membrane</keyword>
<organism evidence="3 4">
    <name type="scientific">Menidia menidia</name>
    <name type="common">Atlantic silverside</name>
    <dbReference type="NCBI Taxonomy" id="238744"/>
    <lineage>
        <taxon>Eukaryota</taxon>
        <taxon>Metazoa</taxon>
        <taxon>Chordata</taxon>
        <taxon>Craniata</taxon>
        <taxon>Vertebrata</taxon>
        <taxon>Euteleostomi</taxon>
        <taxon>Actinopterygii</taxon>
        <taxon>Neopterygii</taxon>
        <taxon>Teleostei</taxon>
        <taxon>Neoteleostei</taxon>
        <taxon>Acanthomorphata</taxon>
        <taxon>Ovalentaria</taxon>
        <taxon>Atherinomorphae</taxon>
        <taxon>Atheriniformes</taxon>
        <taxon>Atherinopsidae</taxon>
        <taxon>Menidiinae</taxon>
        <taxon>Menidia</taxon>
    </lineage>
</organism>
<dbReference type="AlphaFoldDB" id="A0A8S4AN57"/>
<keyword evidence="2" id="KW-1133">Transmembrane helix</keyword>
<sequence>MEARWFVRSMLNPVSRETSERLQNPLREYHFIMIGFIRHHYVILAAVLSLLVVSLGGATELQRPLLADAPPTSPEGGATENGIPPETPDAPPTSNEMVVRVDISPEQRGGQVTRLTCREAGRTFSRVTSRSPARPSSCDWSESSRTSERKRRQNKAGTGSGSTVSSQTRSEKRPDPRGDQIQEESRSERSPDPREDQIREESRSKRSPGPREDQIRKKTRSQSRPDPRGVQIPEDQAMVSWHLSSTFFWSSGLILSCRLWSCTLLFRLKARDSREFLAAILSLCSSSWALYLSASCSILSISSLLSRPLSLVMVILFSLPVLLSTADTFRMPLASMSKVTWICGTPRGAGGIPASSNLPSRLLSLVMALSPS</sequence>